<keyword evidence="1" id="KW-1133">Transmembrane helix</keyword>
<organism evidence="2 3">
    <name type="scientific">Tritonibacter aquimaris</name>
    <dbReference type="NCBI Taxonomy" id="2663379"/>
    <lineage>
        <taxon>Bacteria</taxon>
        <taxon>Pseudomonadati</taxon>
        <taxon>Pseudomonadota</taxon>
        <taxon>Alphaproteobacteria</taxon>
        <taxon>Rhodobacterales</taxon>
        <taxon>Paracoccaceae</taxon>
        <taxon>Tritonibacter</taxon>
    </lineage>
</organism>
<dbReference type="RefSeq" id="WP_153544711.1">
    <property type="nucleotide sequence ID" value="NZ_WIXK01000001.1"/>
</dbReference>
<sequence>MTSESNDAFQRRLNRIAKENPLQTYQANPEPIVKKRSLFLRVLDVTFGLISGLLFLFCIKALRVQALGLTLEGSELLFFLDIAAAVLCSWVWNKLNDVHNLSNVISQQFGILILALGIHNLAFWAPHQMSVALSGDWVRHQQLNAEQKSIFVGVRYIRWSTEHSDYDPASFVTPKVVYRN</sequence>
<dbReference type="Proteomes" id="UP000436694">
    <property type="component" value="Unassembled WGS sequence"/>
</dbReference>
<gene>
    <name evidence="2" type="ORF">GG681_02460</name>
</gene>
<accession>A0A844AJI4</accession>
<feature type="transmembrane region" description="Helical" evidence="1">
    <location>
        <begin position="104"/>
        <end position="125"/>
    </location>
</feature>
<dbReference type="AlphaFoldDB" id="A0A844AJI4"/>
<evidence type="ECO:0000256" key="1">
    <source>
        <dbReference type="SAM" id="Phobius"/>
    </source>
</evidence>
<name>A0A844AJI4_9RHOB</name>
<keyword evidence="1" id="KW-0472">Membrane</keyword>
<evidence type="ECO:0000313" key="2">
    <source>
        <dbReference type="EMBL" id="MQY41490.1"/>
    </source>
</evidence>
<comment type="caution">
    <text evidence="2">The sequence shown here is derived from an EMBL/GenBank/DDBJ whole genome shotgun (WGS) entry which is preliminary data.</text>
</comment>
<proteinExistence type="predicted"/>
<protein>
    <submittedName>
        <fullName evidence="2">Uncharacterized protein</fullName>
    </submittedName>
</protein>
<dbReference type="EMBL" id="WIXK01000001">
    <property type="protein sequence ID" value="MQY41490.1"/>
    <property type="molecule type" value="Genomic_DNA"/>
</dbReference>
<keyword evidence="1" id="KW-0812">Transmembrane</keyword>
<feature type="transmembrane region" description="Helical" evidence="1">
    <location>
        <begin position="38"/>
        <end position="62"/>
    </location>
</feature>
<feature type="transmembrane region" description="Helical" evidence="1">
    <location>
        <begin position="74"/>
        <end position="92"/>
    </location>
</feature>
<evidence type="ECO:0000313" key="3">
    <source>
        <dbReference type="Proteomes" id="UP000436694"/>
    </source>
</evidence>
<reference evidence="2 3" key="1">
    <citation type="submission" date="2019-10" db="EMBL/GenBank/DDBJ databases">
        <title>Epibacterium sp. nov., isolated from seawater.</title>
        <authorList>
            <person name="Zhang X."/>
            <person name="Li N."/>
        </authorList>
    </citation>
    <scope>NUCLEOTIDE SEQUENCE [LARGE SCALE GENOMIC DNA]</scope>
    <source>
        <strain evidence="2 3">SM1969</strain>
    </source>
</reference>
<keyword evidence="3" id="KW-1185">Reference proteome</keyword>